<feature type="compositionally biased region" description="Acidic residues" evidence="2">
    <location>
        <begin position="183"/>
        <end position="195"/>
    </location>
</feature>
<organism evidence="3 4">
    <name type="scientific">Phytophthora aleatoria</name>
    <dbReference type="NCBI Taxonomy" id="2496075"/>
    <lineage>
        <taxon>Eukaryota</taxon>
        <taxon>Sar</taxon>
        <taxon>Stramenopiles</taxon>
        <taxon>Oomycota</taxon>
        <taxon>Peronosporomycetes</taxon>
        <taxon>Peronosporales</taxon>
        <taxon>Peronosporaceae</taxon>
        <taxon>Phytophthora</taxon>
    </lineage>
</organism>
<sequence length="794" mass="88875">MLNGVCKRRMDDRLRENHLLPMIDNVPAPDLLNGIVSIRLFAHAVLKRTQHTNANPRATIPLLQLRQRRVLRDFMMSVVRRLKQLESIVSRLDLPREFTFNGRSSSSYELYGNVESSPGDSSPTFIDLTDDVDVEVDAGSDPIRSEENENNELAENVTENHSRSVEITPTDSDTNHEGPPTAEDLDEPIAEPGDDLESKSPPKLMLLINAYNQLNDGVLTKQKEEDNMVTDMELGIDDKTNSVKLRSQIYKLRDAIKRQKDKRDAAIAAIIVHTHAEKHAELEQQLQKIAASGVSNEQEDLHDKCAGIAAKLAEKDKELARLQKQLLSLSSLPMSTEESDGALGKREAHELSNKIRLEQASKASLETERQKVVTRLMKSSRQIQALVTKELSSIRNYMYMYNGFVLSTCVDSDPAIIKHSLYNAMFSIHRIPTYPVYSKPIFVKLLGVITKLPPTPIHKAPPAKISLDEYLSMLKNKQRQPTQKPLVTRAAVSRGNNSKATIAGSNALLIKRKRNTEDNREEMSPIGESNKRVCSGSFTTLAAHISKRCSSPDSHQSKPVSCKPTNATTTSTISYQKRKPDHVHGGNILTDGCCCRQCVRKWTCKMMNRLKFLGDEVTSLQQLVRLGRHSKLSFQPSTTTTPPASAEPNANSELHTQLDELRVYIGVEKVKRDEAVAAVIAQRWSAKKNELGLLLESMTAKSKPRAEKAFHEECAEIAGQLIKIISSLGGLTDREKSSSVKNGSDIPFPKYAVERTAKSFLERQRDDIFMFLIRSSPRIHLLTKVKLDETIKET</sequence>
<feature type="region of interest" description="Disordered" evidence="2">
    <location>
        <begin position="631"/>
        <end position="652"/>
    </location>
</feature>
<proteinExistence type="predicted"/>
<protein>
    <submittedName>
        <fullName evidence="3">Uncharacterized protein</fullName>
    </submittedName>
</protein>
<dbReference type="EMBL" id="JAENGY010000435">
    <property type="protein sequence ID" value="KAG6962997.1"/>
    <property type="molecule type" value="Genomic_DNA"/>
</dbReference>
<dbReference type="AlphaFoldDB" id="A0A8J5IR83"/>
<comment type="caution">
    <text evidence="3">The sequence shown here is derived from an EMBL/GenBank/DDBJ whole genome shotgun (WGS) entry which is preliminary data.</text>
</comment>
<gene>
    <name evidence="3" type="ORF">JG688_00008346</name>
</gene>
<feature type="region of interest" description="Disordered" evidence="2">
    <location>
        <begin position="139"/>
        <end position="200"/>
    </location>
</feature>
<accession>A0A8J5IR83</accession>
<keyword evidence="1" id="KW-0175">Coiled coil</keyword>
<reference evidence="3" key="1">
    <citation type="submission" date="2021-01" db="EMBL/GenBank/DDBJ databases">
        <title>Phytophthora aleatoria, a newly-described species from Pinus radiata is distinct from Phytophthora cactorum isolates based on comparative genomics.</title>
        <authorList>
            <person name="Mcdougal R."/>
            <person name="Panda P."/>
            <person name="Williams N."/>
            <person name="Studholme D.J."/>
        </authorList>
    </citation>
    <scope>NUCLEOTIDE SEQUENCE</scope>
    <source>
        <strain evidence="3">NZFS 4037</strain>
    </source>
</reference>
<evidence type="ECO:0000313" key="4">
    <source>
        <dbReference type="Proteomes" id="UP000709295"/>
    </source>
</evidence>
<dbReference type="Proteomes" id="UP000709295">
    <property type="component" value="Unassembled WGS sequence"/>
</dbReference>
<keyword evidence="4" id="KW-1185">Reference proteome</keyword>
<evidence type="ECO:0000256" key="2">
    <source>
        <dbReference type="SAM" id="MobiDB-lite"/>
    </source>
</evidence>
<evidence type="ECO:0000256" key="1">
    <source>
        <dbReference type="SAM" id="Coils"/>
    </source>
</evidence>
<evidence type="ECO:0000313" key="3">
    <source>
        <dbReference type="EMBL" id="KAG6962997.1"/>
    </source>
</evidence>
<name>A0A8J5IR83_9STRA</name>
<feature type="coiled-coil region" evidence="1">
    <location>
        <begin position="305"/>
        <end position="368"/>
    </location>
</feature>
<feature type="compositionally biased region" description="Low complexity" evidence="2">
    <location>
        <begin position="636"/>
        <end position="652"/>
    </location>
</feature>
<feature type="region of interest" description="Disordered" evidence="2">
    <location>
        <begin position="549"/>
        <end position="568"/>
    </location>
</feature>